<dbReference type="AlphaFoldDB" id="A0A9P1IM00"/>
<comment type="caution">
    <text evidence="2">The sequence shown here is derived from an EMBL/GenBank/DDBJ whole genome shotgun (WGS) entry which is preliminary data.</text>
</comment>
<keyword evidence="1" id="KW-1133">Transmembrane helix</keyword>
<keyword evidence="1" id="KW-0472">Membrane</keyword>
<evidence type="ECO:0000313" key="2">
    <source>
        <dbReference type="EMBL" id="CAI5447526.1"/>
    </source>
</evidence>
<sequence length="158" mass="18217">MEKQRDSAITPVVEEEIEEKQEEEDIVDKNVHFYLVAIFLSISKLIFTWTNQTDFNFLRIDESNIIFAVEIISIPLSVINPSAWFAIFMTSLSTLCITTGYPTFAILSALLMFVTIYGAEYHKSYLAKNRGKIYQLVEISAAEKEKPMIDEKMWAEMI</sequence>
<keyword evidence="3" id="KW-1185">Reference proteome</keyword>
<gene>
    <name evidence="2" type="ORF">CAMP_LOCUS10163</name>
</gene>
<feature type="transmembrane region" description="Helical" evidence="1">
    <location>
        <begin position="99"/>
        <end position="119"/>
    </location>
</feature>
<organism evidence="2 3">
    <name type="scientific">Caenorhabditis angaria</name>
    <dbReference type="NCBI Taxonomy" id="860376"/>
    <lineage>
        <taxon>Eukaryota</taxon>
        <taxon>Metazoa</taxon>
        <taxon>Ecdysozoa</taxon>
        <taxon>Nematoda</taxon>
        <taxon>Chromadorea</taxon>
        <taxon>Rhabditida</taxon>
        <taxon>Rhabditina</taxon>
        <taxon>Rhabditomorpha</taxon>
        <taxon>Rhabditoidea</taxon>
        <taxon>Rhabditidae</taxon>
        <taxon>Peloderinae</taxon>
        <taxon>Caenorhabditis</taxon>
    </lineage>
</organism>
<proteinExistence type="predicted"/>
<evidence type="ECO:0000313" key="3">
    <source>
        <dbReference type="Proteomes" id="UP001152747"/>
    </source>
</evidence>
<feature type="transmembrane region" description="Helical" evidence="1">
    <location>
        <begin position="31"/>
        <end position="51"/>
    </location>
</feature>
<evidence type="ECO:0000256" key="1">
    <source>
        <dbReference type="SAM" id="Phobius"/>
    </source>
</evidence>
<reference evidence="2" key="1">
    <citation type="submission" date="2022-11" db="EMBL/GenBank/DDBJ databases">
        <authorList>
            <person name="Kikuchi T."/>
        </authorList>
    </citation>
    <scope>NUCLEOTIDE SEQUENCE</scope>
    <source>
        <strain evidence="2">PS1010</strain>
    </source>
</reference>
<accession>A0A9P1IM00</accession>
<dbReference type="OrthoDB" id="5861402at2759"/>
<dbReference type="Proteomes" id="UP001152747">
    <property type="component" value="Unassembled WGS sequence"/>
</dbReference>
<feature type="transmembrane region" description="Helical" evidence="1">
    <location>
        <begin position="63"/>
        <end position="87"/>
    </location>
</feature>
<name>A0A9P1IM00_9PELO</name>
<keyword evidence="1" id="KW-0812">Transmembrane</keyword>
<protein>
    <submittedName>
        <fullName evidence="2">Uncharacterized protein</fullName>
    </submittedName>
</protein>
<dbReference type="EMBL" id="CANHGI010000004">
    <property type="protein sequence ID" value="CAI5447526.1"/>
    <property type="molecule type" value="Genomic_DNA"/>
</dbReference>